<dbReference type="Proteomes" id="UP000197666">
    <property type="component" value="Unassembled WGS sequence"/>
</dbReference>
<evidence type="ECO:0000256" key="3">
    <source>
        <dbReference type="ARBA" id="ARBA00022723"/>
    </source>
</evidence>
<feature type="region of interest" description="Disordered" evidence="9">
    <location>
        <begin position="361"/>
        <end position="380"/>
    </location>
</feature>
<feature type="compositionally biased region" description="Low complexity" evidence="9">
    <location>
        <begin position="1"/>
        <end position="20"/>
    </location>
</feature>
<dbReference type="GO" id="GO:0032259">
    <property type="term" value="P:methylation"/>
    <property type="evidence" value="ECO:0007669"/>
    <property type="project" value="UniProtKB-KW"/>
</dbReference>
<keyword evidence="2" id="KW-0808">Transferase</keyword>
<dbReference type="InterPro" id="IPR017907">
    <property type="entry name" value="Znf_RING_CS"/>
</dbReference>
<dbReference type="Gene3D" id="3.40.50.10810">
    <property type="entry name" value="Tandem AAA-ATPase domain"/>
    <property type="match status" value="1"/>
</dbReference>
<dbReference type="InterPro" id="IPR050628">
    <property type="entry name" value="SNF2_RAD54_helicase_TF"/>
</dbReference>
<evidence type="ECO:0000256" key="9">
    <source>
        <dbReference type="SAM" id="MobiDB-lite"/>
    </source>
</evidence>
<keyword evidence="4" id="KW-0547">Nucleotide-binding</keyword>
<dbReference type="Pfam" id="PF00271">
    <property type="entry name" value="Helicase_C"/>
    <property type="match status" value="1"/>
</dbReference>
<dbReference type="InterPro" id="IPR000330">
    <property type="entry name" value="SNF2_N"/>
</dbReference>
<dbReference type="InterPro" id="IPR001525">
    <property type="entry name" value="C5_MeTfrase"/>
</dbReference>
<dbReference type="CDD" id="cd18793">
    <property type="entry name" value="SF2_C_SNF"/>
    <property type="match status" value="1"/>
</dbReference>
<accession>A0A254U836</accession>
<dbReference type="Gene3D" id="3.40.50.150">
    <property type="entry name" value="Vaccinia Virus protein VP39"/>
    <property type="match status" value="1"/>
</dbReference>
<dbReference type="PROSITE" id="PS00518">
    <property type="entry name" value="ZF_RING_1"/>
    <property type="match status" value="1"/>
</dbReference>
<dbReference type="GO" id="GO:0008168">
    <property type="term" value="F:methyltransferase activity"/>
    <property type="evidence" value="ECO:0007669"/>
    <property type="project" value="UniProtKB-KW"/>
</dbReference>
<evidence type="ECO:0000256" key="6">
    <source>
        <dbReference type="ARBA" id="ARBA00022801"/>
    </source>
</evidence>
<feature type="compositionally biased region" description="Polar residues" evidence="9">
    <location>
        <begin position="1781"/>
        <end position="1791"/>
    </location>
</feature>
<dbReference type="PANTHER" id="PTHR45626:SF26">
    <property type="entry name" value="FAMILY HELICASE, PUTATIVE (AFU_ORTHOLOGUE AFUA_2G09120)-RELATED"/>
    <property type="match status" value="1"/>
</dbReference>
<dbReference type="GO" id="GO:0005634">
    <property type="term" value="C:nucleus"/>
    <property type="evidence" value="ECO:0007669"/>
    <property type="project" value="TreeGrafter"/>
</dbReference>
<evidence type="ECO:0000313" key="11">
    <source>
        <dbReference type="Proteomes" id="UP000197666"/>
    </source>
</evidence>
<dbReference type="EMBL" id="NKJJ02000010">
    <property type="protein sequence ID" value="TPR06063.1"/>
    <property type="molecule type" value="Genomic_DNA"/>
</dbReference>
<protein>
    <submittedName>
        <fullName evidence="10">SNF2 N-terminal domain family protein</fullName>
    </submittedName>
</protein>
<organism evidence="10 11">
    <name type="scientific">Aspergillus niger</name>
    <dbReference type="NCBI Taxonomy" id="5061"/>
    <lineage>
        <taxon>Eukaryota</taxon>
        <taxon>Fungi</taxon>
        <taxon>Dikarya</taxon>
        <taxon>Ascomycota</taxon>
        <taxon>Pezizomycotina</taxon>
        <taxon>Eurotiomycetes</taxon>
        <taxon>Eurotiomycetidae</taxon>
        <taxon>Eurotiales</taxon>
        <taxon>Aspergillaceae</taxon>
        <taxon>Aspergillus</taxon>
        <taxon>Aspergillus subgen. Circumdati</taxon>
    </lineage>
</organism>
<evidence type="ECO:0000256" key="5">
    <source>
        <dbReference type="ARBA" id="ARBA00022771"/>
    </source>
</evidence>
<keyword evidence="7" id="KW-0862">Zinc</keyword>
<dbReference type="VEuPathDB" id="FungiDB:An12g04770"/>
<keyword evidence="1" id="KW-0489">Methyltransferase</keyword>
<dbReference type="GO" id="GO:0008270">
    <property type="term" value="F:zinc ion binding"/>
    <property type="evidence" value="ECO:0007669"/>
    <property type="project" value="UniProtKB-KW"/>
</dbReference>
<feature type="region of interest" description="Disordered" evidence="9">
    <location>
        <begin position="1770"/>
        <end position="1838"/>
    </location>
</feature>
<evidence type="ECO:0000256" key="8">
    <source>
        <dbReference type="ARBA" id="ARBA00022840"/>
    </source>
</evidence>
<dbReference type="VEuPathDB" id="FungiDB:ATCC64974_37450"/>
<dbReference type="InterPro" id="IPR029063">
    <property type="entry name" value="SAM-dependent_MTases_sf"/>
</dbReference>
<dbReference type="VEuPathDB" id="FungiDB:M747DRAFT_373034"/>
<dbReference type="SUPFAM" id="SSF53335">
    <property type="entry name" value="S-adenosyl-L-methionine-dependent methyltransferases"/>
    <property type="match status" value="1"/>
</dbReference>
<feature type="region of interest" description="Disordered" evidence="9">
    <location>
        <begin position="1"/>
        <end position="43"/>
    </location>
</feature>
<dbReference type="InterPro" id="IPR049730">
    <property type="entry name" value="SNF2/RAD54-like_C"/>
</dbReference>
<dbReference type="PANTHER" id="PTHR45626">
    <property type="entry name" value="TRANSCRIPTION TERMINATION FACTOR 2-RELATED"/>
    <property type="match status" value="1"/>
</dbReference>
<feature type="compositionally biased region" description="Basic and acidic residues" evidence="9">
    <location>
        <begin position="365"/>
        <end position="377"/>
    </location>
</feature>
<comment type="caution">
    <text evidence="10">The sequence shown here is derived from an EMBL/GenBank/DDBJ whole genome shotgun (WGS) entry which is preliminary data.</text>
</comment>
<feature type="compositionally biased region" description="Polar residues" evidence="9">
    <location>
        <begin position="1415"/>
        <end position="1427"/>
    </location>
</feature>
<dbReference type="InterPro" id="IPR027417">
    <property type="entry name" value="P-loop_NTPase"/>
</dbReference>
<dbReference type="InterPro" id="IPR038718">
    <property type="entry name" value="SNF2-like_sf"/>
</dbReference>
<keyword evidence="5" id="KW-0863">Zinc-finger</keyword>
<evidence type="ECO:0000313" key="10">
    <source>
        <dbReference type="EMBL" id="TPR06063.1"/>
    </source>
</evidence>
<dbReference type="PROSITE" id="PS51194">
    <property type="entry name" value="HELICASE_CTER"/>
    <property type="match status" value="1"/>
</dbReference>
<feature type="region of interest" description="Disordered" evidence="9">
    <location>
        <begin position="1410"/>
        <end position="1450"/>
    </location>
</feature>
<evidence type="ECO:0000256" key="7">
    <source>
        <dbReference type="ARBA" id="ARBA00022833"/>
    </source>
</evidence>
<reference evidence="11" key="1">
    <citation type="submission" date="2018-10" db="EMBL/GenBank/DDBJ databases">
        <title>FDA dAtabase for Regulatory Grade micrObial Sequences (FDA-ARGOS): Supporting development and validation of Infectious Disease Dx tests.</title>
        <authorList>
            <person name="Kerrigan L."/>
            <person name="Tallon L."/>
            <person name="Sadzewicz L."/>
            <person name="Sengamalay N."/>
            <person name="Ott S."/>
            <person name="Godinez A."/>
            <person name="Nagaraj S."/>
            <person name="Vavikolanu K."/>
            <person name="Nadendla S."/>
            <person name="George J."/>
            <person name="Sichtig H."/>
        </authorList>
    </citation>
    <scope>NUCLEOTIDE SEQUENCE [LARGE SCALE GENOMIC DNA]</scope>
    <source>
        <strain evidence="11">FDAARGOS_311</strain>
    </source>
</reference>
<dbReference type="Pfam" id="PF00176">
    <property type="entry name" value="SNF2-rel_dom"/>
    <property type="match status" value="1"/>
</dbReference>
<dbReference type="eggNOG" id="KOG0298">
    <property type="taxonomic scope" value="Eukaryota"/>
</dbReference>
<dbReference type="SUPFAM" id="SSF52540">
    <property type="entry name" value="P-loop containing nucleoside triphosphate hydrolases"/>
    <property type="match status" value="2"/>
</dbReference>
<dbReference type="Gene3D" id="3.40.50.300">
    <property type="entry name" value="P-loop containing nucleotide triphosphate hydrolases"/>
    <property type="match status" value="1"/>
</dbReference>
<dbReference type="VEuPathDB" id="FungiDB:ASPNIDRAFT2_1208620"/>
<dbReference type="GO" id="GO:0016787">
    <property type="term" value="F:hydrolase activity"/>
    <property type="evidence" value="ECO:0007669"/>
    <property type="project" value="UniProtKB-KW"/>
</dbReference>
<dbReference type="GO" id="GO:0006281">
    <property type="term" value="P:DNA repair"/>
    <property type="evidence" value="ECO:0007669"/>
    <property type="project" value="TreeGrafter"/>
</dbReference>
<sequence length="2141" mass="241693">MSSSLERTLSSSSGLTTRPSNQMAQQIPENDPVMSDTEDEYDADGINTKLPEVVRSQLPFGTRAPRTQLALHLPPLHDLNDIYKSITEKAVELGFDRVLSHLGSRRLRVATVCSGTESPILALEMVQKHLREQFNMKFEIRHIFSAEIDPLRQAYIQRNFRPPRLFRDVRELNHRVAQTAYGSLEKVPKNPDILVAGFSCVDFSNLNNKRKTLNDKGESGGTFWAIIRYAKAYRPPLVILENVKSAPWVKIQEHWHDINYFATHVDVDTKAYYLPQTRERGYMLCVDRKALDKQSAWDEIVHWTHTMTEFKRPASSPAGMFLIDADDKRLEQIETDMATRAKLTRKSVNWEKYRVRHQTYRRKNSLGDKRPVSKSQDDGSCQMPDFTWKKWMDSLPERVWETLDMNFLRKMAEGYDMHYKERCIELSQGIEREIDVRAPGIVGCITPAGIPYISTRGGPLCGLESLALQGLPLDRLLLTRETQRELQDLAGNAMTSTVVGVAILSALIHGHKILKPGEGTPMGKEHSFKSKRVMPQDGHTMTPYDIQLSCAAHFDIVQLQMRAASSARYCVCERQTSISLGILRCSLCHHTVCSECGGNPSHAFERYSDLGRTMPLDFVCDVKRNLPARLVISGISSDCYASLANDTSLDCPAHVWKDFLEVIEPAVGDELRLLDIKRSERWTIQYEGKHSFLRLLISASSIKWNLFAKSPKGTPALCLMREILSKPIARMTPVSASLLEGDWEVCGPLSSRQTLYFSGSGPRIDTYEVRCGLEMKKVIGTKRWTKIQVDGPDTAVVGLEADVRGKYDLLPDCGTAHASLHKRSAGEYDRPVFLFLDPTKLGDANNDFFVFAWDHERVPGYERRQAIAEVSHLWRSVKVSKDPQPIHIYFRQWTRAPNVALNLYLPHASISCQRLNEATNITISPSGCRDANVPLLSFRAPPTAMEALWKKESWEVINPLDSPSSLQDLSWLLQKAAVHLGFENWNAVADTQAPGDNTDSACTCVPLKPRILWGRDGRGQIKAYEDPYDAALYERQVKARPPPFLIFRKIDEQGLADLRVTLNIQSLLHQAYDKLVQNGVVKEVSFYWRLVPKSYDTRNVIFPMFKLENNKTDVAAPQPPNFRLALRPEQLRSLSWMVRQEDDDAPPFMEEETEEALLPSLMWRAEGRVTSQKFIRGGVIADDVGYGKTAIILGLIDTQHGRERLPTPAETDGFIPCKATLIIVPQIMIQQWQAEISKFLGSRFKVLVLAKAGSFAKVSISDVLQSDIILASWSIFNNPAYYEKLQKFTGTPRTPKKAGRNFDAWFKDAQAALKEQVRVLTSQGPSALLASIRLQRQTVKGSQKHLTYCPSRRLRGDQYVKGNHASEQEGLEILAELSSDEDSETEGETDIQVLRSKTDQYLRIQSYEKDDLAEQSASETDNVTQYEDSAAEDSQVRPVPSNKTAGRKAKKWDDRKEFNISKSRVQDWRAVKNPFLHMFSFGRLVIDEFTYADPERLSPLLSLKARSNWVLSGTPPLNSFADVNSIAPFLNVHLGVDEDDPRLQNRHVKLRLKQRSAAEAFQSLRAPYSEFWHGRRHKLAQRFLDRFARKNVAEIDEIPSSEHIIVVQPSPAERVVYLELYRQLMTYNRQLRRSGRGRFSSDQVDRLNEIIGSSATAEEALLKRCSSLALHGRWNKDGEPELTTCASLIAIREKQLGDLKSDINMKLKLAAWLYCCFESDCHHFHKFIESIFKDDFGDMAITQEFYSLLRAAFYESKADDWEHFFAAPGEQLPDDECSASDAGNDNESSELVANDGLDHSSRPKVAKHSNQRIQARKASGSKRSEESSEKTGVSLPKKPEQACEVEPLLKEATTVIRSLVVEWVLRKSALRTLTAMQLLLTGAGLPQCNGCYCQLQVIENTNVSGHCGHTLCMNCVSETLQREECVVHGCRGSGRKFNIIEASTLGGVSADESAKYGGSKLDKLIEILNGIPSNERALIFIQYPELIEVASKALDLAKIKHTAILTTDRKSMQKIEQFQQTSFGEDKALILNLGGEMAAGLNLQSANHVIFLSPMNAETQYDYESAMIQAIGRSRRYGQTRRVHVYHLLAKHSIDVNIFQERRHQVLIERNGKTELVARGEALDGEVIRCEGPSLVVDNAF</sequence>
<dbReference type="InterPro" id="IPR014001">
    <property type="entry name" value="Helicase_ATP-bd"/>
</dbReference>
<evidence type="ECO:0000256" key="2">
    <source>
        <dbReference type="ARBA" id="ARBA00022679"/>
    </source>
</evidence>
<keyword evidence="6" id="KW-0378">Hydrolase</keyword>
<gene>
    <name evidence="10" type="ORF">CAN33_0019540</name>
</gene>
<keyword evidence="3" id="KW-0479">Metal-binding</keyword>
<proteinExistence type="predicted"/>
<dbReference type="SMART" id="SM00487">
    <property type="entry name" value="DEXDc"/>
    <property type="match status" value="1"/>
</dbReference>
<dbReference type="eggNOG" id="KOG1001">
    <property type="taxonomic scope" value="Eukaryota"/>
</dbReference>
<evidence type="ECO:0000256" key="4">
    <source>
        <dbReference type="ARBA" id="ARBA00022741"/>
    </source>
</evidence>
<dbReference type="GO" id="GO:0008094">
    <property type="term" value="F:ATP-dependent activity, acting on DNA"/>
    <property type="evidence" value="ECO:0007669"/>
    <property type="project" value="TreeGrafter"/>
</dbReference>
<name>A0A254U836_ASPNG</name>
<evidence type="ECO:0000256" key="1">
    <source>
        <dbReference type="ARBA" id="ARBA00022603"/>
    </source>
</evidence>
<keyword evidence="8" id="KW-0067">ATP-binding</keyword>
<dbReference type="Pfam" id="PF00145">
    <property type="entry name" value="DNA_methylase"/>
    <property type="match status" value="1"/>
</dbReference>
<dbReference type="GO" id="GO:0005524">
    <property type="term" value="F:ATP binding"/>
    <property type="evidence" value="ECO:0007669"/>
    <property type="project" value="UniProtKB-KW"/>
</dbReference>
<dbReference type="InterPro" id="IPR001650">
    <property type="entry name" value="Helicase_C-like"/>
</dbReference>